<accession>A0ABR3SFE2</accession>
<feature type="region of interest" description="Disordered" evidence="1">
    <location>
        <begin position="242"/>
        <end position="452"/>
    </location>
</feature>
<evidence type="ECO:0000313" key="3">
    <source>
        <dbReference type="Proteomes" id="UP001521116"/>
    </source>
</evidence>
<feature type="compositionally biased region" description="Polar residues" evidence="1">
    <location>
        <begin position="335"/>
        <end position="345"/>
    </location>
</feature>
<name>A0ABR3SFE2_9PEZI</name>
<sequence>MRSHVDAPPIPDELVKRALRIKDQPLDLLSLDHFLVEWRDDQTGASKSLENLSNSAGDPEFYLFFGMNEDAGSLLVYFFLPLKVRASSKGSNKFFLVIPAESFGTDVANPALSVDITRSSRHREPVTQMDEAGLEVGVELLRIRFTLRELGYATMPVPKAKSPMSAKNLGVLRGLRSLARARSFDVYVRNCRDLEEIMKKYSKALSERAFRTATIDFDAAYSGRSYRRDDWKIHGLVEDERMGPKATNSSLEDPPPDYEEAASSSPRDLKVASPNNDSPPKTDIPSHLAPDFSSRPLPPSSLPDTESAFGSDIEGTDDTQADYSRKRKAGEALSDGTNESGSGAHTQRLRTGVESLQHVPTGTCVTEWRPPAGSDAEVLSYSQGNEPQGQRDAQSVLDDEYDSAGPVPGVQHGTTEERRDAPLGSTRSAPSVVSVPDSEHRGKEQPQNNNQLPQKIILISKSSVIDGGANASLFDRDQYRFFLDALLWLRAAWKRQPDAHRVYLPELGHLMHAARQHNREQYRKVRVDCMTMLVLNKRESQSRGFFAYESSLDDTIRYVVEFVYGCIGEGTDKYIIHELTALKDAWHSWKNVGMAAAEHKEWKHRRLMFRTQIAVCVLMALYKTVAI</sequence>
<feature type="compositionally biased region" description="Polar residues" evidence="1">
    <location>
        <begin position="380"/>
        <end position="393"/>
    </location>
</feature>
<dbReference type="EMBL" id="JAJVDC020000188">
    <property type="protein sequence ID" value="KAL1619472.1"/>
    <property type="molecule type" value="Genomic_DNA"/>
</dbReference>
<comment type="caution">
    <text evidence="2">The sequence shown here is derived from an EMBL/GenBank/DDBJ whole genome shotgun (WGS) entry which is preliminary data.</text>
</comment>
<proteinExistence type="predicted"/>
<reference evidence="2 3" key="1">
    <citation type="submission" date="2024-02" db="EMBL/GenBank/DDBJ databases">
        <title>De novo assembly and annotation of 12 fungi associated with fruit tree decline syndrome in Ontario, Canada.</title>
        <authorList>
            <person name="Sulman M."/>
            <person name="Ellouze W."/>
            <person name="Ilyukhin E."/>
        </authorList>
    </citation>
    <scope>NUCLEOTIDE SEQUENCE [LARGE SCALE GENOMIC DNA]</scope>
    <source>
        <strain evidence="2 3">M1-105</strain>
    </source>
</reference>
<evidence type="ECO:0000256" key="1">
    <source>
        <dbReference type="SAM" id="MobiDB-lite"/>
    </source>
</evidence>
<protein>
    <submittedName>
        <fullName evidence="2">Uncharacterized protein</fullName>
    </submittedName>
</protein>
<gene>
    <name evidence="2" type="ORF">SLS56_010109</name>
</gene>
<evidence type="ECO:0000313" key="2">
    <source>
        <dbReference type="EMBL" id="KAL1619472.1"/>
    </source>
</evidence>
<keyword evidence="3" id="KW-1185">Reference proteome</keyword>
<dbReference type="Proteomes" id="UP001521116">
    <property type="component" value="Unassembled WGS sequence"/>
</dbReference>
<organism evidence="2 3">
    <name type="scientific">Neofusicoccum ribis</name>
    <dbReference type="NCBI Taxonomy" id="45134"/>
    <lineage>
        <taxon>Eukaryota</taxon>
        <taxon>Fungi</taxon>
        <taxon>Dikarya</taxon>
        <taxon>Ascomycota</taxon>
        <taxon>Pezizomycotina</taxon>
        <taxon>Dothideomycetes</taxon>
        <taxon>Dothideomycetes incertae sedis</taxon>
        <taxon>Botryosphaeriales</taxon>
        <taxon>Botryosphaeriaceae</taxon>
        <taxon>Neofusicoccum</taxon>
    </lineage>
</organism>